<name>A0A0C3B2G8_SERVB</name>
<keyword evidence="5" id="KW-1185">Reference proteome</keyword>
<dbReference type="Proteomes" id="UP000054097">
    <property type="component" value="Unassembled WGS sequence"/>
</dbReference>
<keyword evidence="1 2" id="KW-0728">SH3 domain</keyword>
<accession>A0A0C3B2G8</accession>
<dbReference type="InterPro" id="IPR001452">
    <property type="entry name" value="SH3_domain"/>
</dbReference>
<feature type="domain" description="SH3" evidence="3">
    <location>
        <begin position="195"/>
        <end position="254"/>
    </location>
</feature>
<dbReference type="SMART" id="SM00326">
    <property type="entry name" value="SH3"/>
    <property type="match status" value="3"/>
</dbReference>
<protein>
    <recommendedName>
        <fullName evidence="3">SH3 domain-containing protein</fullName>
    </recommendedName>
</protein>
<feature type="domain" description="SH3" evidence="3">
    <location>
        <begin position="112"/>
        <end position="174"/>
    </location>
</feature>
<organism evidence="4 5">
    <name type="scientific">Serendipita vermifera MAFF 305830</name>
    <dbReference type="NCBI Taxonomy" id="933852"/>
    <lineage>
        <taxon>Eukaryota</taxon>
        <taxon>Fungi</taxon>
        <taxon>Dikarya</taxon>
        <taxon>Basidiomycota</taxon>
        <taxon>Agaricomycotina</taxon>
        <taxon>Agaricomycetes</taxon>
        <taxon>Sebacinales</taxon>
        <taxon>Serendipitaceae</taxon>
        <taxon>Serendipita</taxon>
    </lineage>
</organism>
<dbReference type="AlphaFoldDB" id="A0A0C3B2G8"/>
<dbReference type="PRINTS" id="PR00499">
    <property type="entry name" value="P67PHOX"/>
</dbReference>
<dbReference type="FunFam" id="2.30.30.40:FF:000072">
    <property type="entry name" value="Unconventional Myosin IB"/>
    <property type="match status" value="1"/>
</dbReference>
<dbReference type="Pfam" id="PF00018">
    <property type="entry name" value="SH3_1"/>
    <property type="match status" value="2"/>
</dbReference>
<dbReference type="PROSITE" id="PS50002">
    <property type="entry name" value="SH3"/>
    <property type="match status" value="3"/>
</dbReference>
<sequence>MNSQVPNLPSPPGSDANTAANNVEKLQSILRSTYIQTSCFLLPVTFAIVLVDLLADRDAGHVPEIERICLPLLTATKGERIRVVDRYSPEIWIGSIGNRQGAFKLDETVQPVLGKKVRALYSWTPPAGEEGLTFSKGDIIEVVRHHEDWNWWFLGTLGGSTDLVPFNFVETTLDETEPDFEQVLAEWTSASSSSQGELRACALYDYNPSDEADLSFKKGDIITVLQKYDHGWWDGRLDGRTGAIPKNYFTFCIPSPSPKLVVRNPPPWDPYYVRTLYGYSSTDQSELSFSAGEIIEVSDISLAPWLEGRRRNGQTGLFPINYTTRILDRRTPTSQAYAPNLDVSI</sequence>
<proteinExistence type="predicted"/>
<reference evidence="4 5" key="1">
    <citation type="submission" date="2014-04" db="EMBL/GenBank/DDBJ databases">
        <authorList>
            <consortium name="DOE Joint Genome Institute"/>
            <person name="Kuo A."/>
            <person name="Zuccaro A."/>
            <person name="Kohler A."/>
            <person name="Nagy L.G."/>
            <person name="Floudas D."/>
            <person name="Copeland A."/>
            <person name="Barry K.W."/>
            <person name="Cichocki N."/>
            <person name="Veneault-Fourrey C."/>
            <person name="LaButti K."/>
            <person name="Lindquist E.A."/>
            <person name="Lipzen A."/>
            <person name="Lundell T."/>
            <person name="Morin E."/>
            <person name="Murat C."/>
            <person name="Sun H."/>
            <person name="Tunlid A."/>
            <person name="Henrissat B."/>
            <person name="Grigoriev I.V."/>
            <person name="Hibbett D.S."/>
            <person name="Martin F."/>
            <person name="Nordberg H.P."/>
            <person name="Cantor M.N."/>
            <person name="Hua S.X."/>
        </authorList>
    </citation>
    <scope>NUCLEOTIDE SEQUENCE [LARGE SCALE GENOMIC DNA]</scope>
    <source>
        <strain evidence="4 5">MAFF 305830</strain>
    </source>
</reference>
<dbReference type="CDD" id="cd00174">
    <property type="entry name" value="SH3"/>
    <property type="match status" value="3"/>
</dbReference>
<dbReference type="SUPFAM" id="SSF50044">
    <property type="entry name" value="SH3-domain"/>
    <property type="match status" value="3"/>
</dbReference>
<dbReference type="OrthoDB" id="5983572at2759"/>
<gene>
    <name evidence="4" type="ORF">M408DRAFT_331056</name>
</gene>
<reference evidence="5" key="2">
    <citation type="submission" date="2015-01" db="EMBL/GenBank/DDBJ databases">
        <title>Evolutionary Origins and Diversification of the Mycorrhizal Mutualists.</title>
        <authorList>
            <consortium name="DOE Joint Genome Institute"/>
            <consortium name="Mycorrhizal Genomics Consortium"/>
            <person name="Kohler A."/>
            <person name="Kuo A."/>
            <person name="Nagy L.G."/>
            <person name="Floudas D."/>
            <person name="Copeland A."/>
            <person name="Barry K.W."/>
            <person name="Cichocki N."/>
            <person name="Veneault-Fourrey C."/>
            <person name="LaButti K."/>
            <person name="Lindquist E.A."/>
            <person name="Lipzen A."/>
            <person name="Lundell T."/>
            <person name="Morin E."/>
            <person name="Murat C."/>
            <person name="Riley R."/>
            <person name="Ohm R."/>
            <person name="Sun H."/>
            <person name="Tunlid A."/>
            <person name="Henrissat B."/>
            <person name="Grigoriev I.V."/>
            <person name="Hibbett D.S."/>
            <person name="Martin F."/>
        </authorList>
    </citation>
    <scope>NUCLEOTIDE SEQUENCE [LARGE SCALE GENOMIC DNA]</scope>
    <source>
        <strain evidence="5">MAFF 305830</strain>
    </source>
</reference>
<dbReference type="EMBL" id="KN824312">
    <property type="protein sequence ID" value="KIM25706.1"/>
    <property type="molecule type" value="Genomic_DNA"/>
</dbReference>
<dbReference type="HOGENOM" id="CLU_804516_0_0_1"/>
<feature type="domain" description="SH3" evidence="3">
    <location>
        <begin position="268"/>
        <end position="328"/>
    </location>
</feature>
<dbReference type="PRINTS" id="PR00452">
    <property type="entry name" value="SH3DOMAIN"/>
</dbReference>
<evidence type="ECO:0000259" key="3">
    <source>
        <dbReference type="PROSITE" id="PS50002"/>
    </source>
</evidence>
<evidence type="ECO:0000256" key="1">
    <source>
        <dbReference type="ARBA" id="ARBA00022443"/>
    </source>
</evidence>
<dbReference type="PANTHER" id="PTHR45929:SF3">
    <property type="entry name" value="JAK PATHWAY SIGNAL TRANSDUCTION ADAPTOR MOLECULE"/>
    <property type="match status" value="1"/>
</dbReference>
<evidence type="ECO:0000256" key="2">
    <source>
        <dbReference type="PROSITE-ProRule" id="PRU00192"/>
    </source>
</evidence>
<evidence type="ECO:0000313" key="5">
    <source>
        <dbReference type="Proteomes" id="UP000054097"/>
    </source>
</evidence>
<dbReference type="Pfam" id="PF07653">
    <property type="entry name" value="SH3_2"/>
    <property type="match status" value="1"/>
</dbReference>
<dbReference type="STRING" id="933852.A0A0C3B2G8"/>
<dbReference type="Gene3D" id="2.30.30.40">
    <property type="entry name" value="SH3 Domains"/>
    <property type="match status" value="3"/>
</dbReference>
<dbReference type="PANTHER" id="PTHR45929">
    <property type="entry name" value="JAK PATHWAY SIGNAL TRANSDUCTION ADAPTOR MOLECULE"/>
    <property type="match status" value="1"/>
</dbReference>
<evidence type="ECO:0000313" key="4">
    <source>
        <dbReference type="EMBL" id="KIM25706.1"/>
    </source>
</evidence>
<dbReference type="InterPro" id="IPR036028">
    <property type="entry name" value="SH3-like_dom_sf"/>
</dbReference>
<dbReference type="InterPro" id="IPR050670">
    <property type="entry name" value="STAM"/>
</dbReference>